<dbReference type="AlphaFoldDB" id="A0A1B1S5B0"/>
<feature type="transmembrane region" description="Helical" evidence="7">
    <location>
        <begin position="315"/>
        <end position="335"/>
    </location>
</feature>
<evidence type="ECO:0000313" key="9">
    <source>
        <dbReference type="EMBL" id="ANU28349.1"/>
    </source>
</evidence>
<reference evidence="9" key="1">
    <citation type="submission" date="2016-10" db="EMBL/GenBank/DDBJ databases">
        <authorList>
            <person name="See-Too W.S."/>
        </authorList>
    </citation>
    <scope>NUCLEOTIDE SEQUENCE</scope>
    <source>
        <strain evidence="9">L10.15</strain>
    </source>
</reference>
<evidence type="ECO:0000259" key="8">
    <source>
        <dbReference type="Pfam" id="PF00482"/>
    </source>
</evidence>
<dbReference type="STRING" id="1302659.I858_015270"/>
<dbReference type="Gene3D" id="1.20.81.30">
    <property type="entry name" value="Type II secretion system (T2SS), domain F"/>
    <property type="match status" value="2"/>
</dbReference>
<accession>A0A1B1S5B0</accession>
<dbReference type="GO" id="GO:0005886">
    <property type="term" value="C:plasma membrane"/>
    <property type="evidence" value="ECO:0007669"/>
    <property type="project" value="UniProtKB-SubCell"/>
</dbReference>
<protein>
    <submittedName>
        <fullName evidence="9">Competence protein ComG</fullName>
    </submittedName>
</protein>
<dbReference type="InterPro" id="IPR003004">
    <property type="entry name" value="GspF/PilC"/>
</dbReference>
<feature type="domain" description="Type II secretion system protein GspF" evidence="8">
    <location>
        <begin position="212"/>
        <end position="333"/>
    </location>
</feature>
<feature type="domain" description="Type II secretion system protein GspF" evidence="8">
    <location>
        <begin position="14"/>
        <end position="134"/>
    </location>
</feature>
<keyword evidence="5 7" id="KW-1133">Transmembrane helix</keyword>
<dbReference type="PANTHER" id="PTHR30012:SF0">
    <property type="entry name" value="TYPE II SECRETION SYSTEM PROTEIN F-RELATED"/>
    <property type="match status" value="1"/>
</dbReference>
<keyword evidence="10" id="KW-1185">Reference proteome</keyword>
<dbReference type="InterPro" id="IPR042094">
    <property type="entry name" value="T2SS_GspF_sf"/>
</dbReference>
<dbReference type="PRINTS" id="PR00812">
    <property type="entry name" value="BCTERIALGSPF"/>
</dbReference>
<keyword evidence="4 7" id="KW-0812">Transmembrane</keyword>
<comment type="subcellular location">
    <subcellularLocation>
        <location evidence="1">Cell membrane</location>
        <topology evidence="1">Multi-pass membrane protein</topology>
    </subcellularLocation>
</comment>
<dbReference type="EMBL" id="CP016540">
    <property type="protein sequence ID" value="ANU28349.1"/>
    <property type="molecule type" value="Genomic_DNA"/>
</dbReference>
<feature type="transmembrane region" description="Helical" evidence="7">
    <location>
        <begin position="162"/>
        <end position="181"/>
    </location>
</feature>
<dbReference type="Pfam" id="PF00482">
    <property type="entry name" value="T2SSF"/>
    <property type="match status" value="2"/>
</dbReference>
<organism evidence="9 10">
    <name type="scientific">Planococcus versutus</name>
    <dbReference type="NCBI Taxonomy" id="1302659"/>
    <lineage>
        <taxon>Bacteria</taxon>
        <taxon>Bacillati</taxon>
        <taxon>Bacillota</taxon>
        <taxon>Bacilli</taxon>
        <taxon>Bacillales</taxon>
        <taxon>Caryophanaceae</taxon>
        <taxon>Planococcus</taxon>
    </lineage>
</organism>
<evidence type="ECO:0000256" key="6">
    <source>
        <dbReference type="ARBA" id="ARBA00023136"/>
    </source>
</evidence>
<evidence type="ECO:0000256" key="7">
    <source>
        <dbReference type="SAM" id="Phobius"/>
    </source>
</evidence>
<evidence type="ECO:0000256" key="5">
    <source>
        <dbReference type="ARBA" id="ARBA00022989"/>
    </source>
</evidence>
<dbReference type="InterPro" id="IPR047692">
    <property type="entry name" value="T4P_ComGB"/>
</dbReference>
<evidence type="ECO:0000256" key="2">
    <source>
        <dbReference type="ARBA" id="ARBA00005745"/>
    </source>
</evidence>
<evidence type="ECO:0000256" key="3">
    <source>
        <dbReference type="ARBA" id="ARBA00022475"/>
    </source>
</evidence>
<dbReference type="InterPro" id="IPR018076">
    <property type="entry name" value="T2SS_GspF_dom"/>
</dbReference>
<feature type="transmembrane region" description="Helical" evidence="7">
    <location>
        <begin position="110"/>
        <end position="128"/>
    </location>
</feature>
<gene>
    <name evidence="9" type="ORF">I858_015270</name>
</gene>
<dbReference type="PANTHER" id="PTHR30012">
    <property type="entry name" value="GENERAL SECRETION PATHWAY PROTEIN"/>
    <property type="match status" value="1"/>
</dbReference>
<evidence type="ECO:0000256" key="4">
    <source>
        <dbReference type="ARBA" id="ARBA00022692"/>
    </source>
</evidence>
<evidence type="ECO:0000313" key="10">
    <source>
        <dbReference type="Proteomes" id="UP000053354"/>
    </source>
</evidence>
<evidence type="ECO:0000256" key="1">
    <source>
        <dbReference type="ARBA" id="ARBA00004651"/>
    </source>
</evidence>
<dbReference type="Proteomes" id="UP000053354">
    <property type="component" value="Chromosome"/>
</dbReference>
<dbReference type="KEGG" id="pll:I858_015270"/>
<proteinExistence type="inferred from homology"/>
<dbReference type="RefSeq" id="WP_065524704.1">
    <property type="nucleotide sequence ID" value="NZ_CP016540.2"/>
</dbReference>
<name>A0A1B1S5B0_9BACL</name>
<dbReference type="NCBIfam" id="NF041012">
    <property type="entry name" value="T4P_ComGB"/>
    <property type="match status" value="1"/>
</dbReference>
<keyword evidence="6 7" id="KW-0472">Membrane</keyword>
<sequence length="341" mass="39232">MQSNKIRLHDREQFLTRLAVLMKEGYLLPVALSLLLPMHTQKLELALSGIAGILKSGGNAAEILKFLGFNDHVLFPIEIAEYHGRLPESIDSIAKSFARTEQVQKKLKNILIYPVSLLIFTSILFLFFRTSYVPNLTEMMKSLQSGSEESGVPAYLLSLPDFFIALFVSFAFSIYVFRLVLKRQVIQKQITWLLAIPILRRFMKLYWSHLLARELGTLLHSGISMQESLDLLQRQNYHKIIQYMANLSHEELLMGQSFSMSLERFSFISKDMAAFIRHGEQTGYLGKEMILYSEVLMERIEQQTQQLLRIIQPSFFIIIAICIVGAYLAILMPMYNLVHTI</sequence>
<keyword evidence="3" id="KW-1003">Cell membrane</keyword>
<comment type="similarity">
    <text evidence="2">Belongs to the GSP F family.</text>
</comment>